<dbReference type="InterPro" id="IPR008422">
    <property type="entry name" value="KN_HD"/>
</dbReference>
<feature type="domain" description="Homeobox" evidence="8">
    <location>
        <begin position="106"/>
        <end position="169"/>
    </location>
</feature>
<keyword evidence="4 5" id="KW-0539">Nucleus</keyword>
<reference evidence="10 11" key="1">
    <citation type="submission" date="2024-01" db="EMBL/GenBank/DDBJ databases">
        <title>The complete chloroplast genome sequence of Lithospermum erythrorhizon: insights into the phylogenetic relationship among Boraginaceae species and the maternal lineages of purple gromwells.</title>
        <authorList>
            <person name="Okada T."/>
            <person name="Watanabe K."/>
        </authorList>
    </citation>
    <scope>NUCLEOTIDE SEQUENCE [LARGE SCALE GENOMIC DNA]</scope>
</reference>
<dbReference type="InterPro" id="IPR001356">
    <property type="entry name" value="HD"/>
</dbReference>
<evidence type="ECO:0000259" key="8">
    <source>
        <dbReference type="PROSITE" id="PS50071"/>
    </source>
</evidence>
<dbReference type="SMART" id="SM00389">
    <property type="entry name" value="HOX"/>
    <property type="match status" value="1"/>
</dbReference>
<dbReference type="GO" id="GO:0000981">
    <property type="term" value="F:DNA-binding transcription factor activity, RNA polymerase II-specific"/>
    <property type="evidence" value="ECO:0007669"/>
    <property type="project" value="InterPro"/>
</dbReference>
<accession>A0AAV3R1A4</accession>
<dbReference type="InterPro" id="IPR050224">
    <property type="entry name" value="TALE_homeobox"/>
</dbReference>
<evidence type="ECO:0000256" key="3">
    <source>
        <dbReference type="ARBA" id="ARBA00023155"/>
    </source>
</evidence>
<dbReference type="SUPFAM" id="SSF46689">
    <property type="entry name" value="Homeodomain-like"/>
    <property type="match status" value="1"/>
</dbReference>
<dbReference type="GO" id="GO:0005634">
    <property type="term" value="C:nucleus"/>
    <property type="evidence" value="ECO:0007669"/>
    <property type="project" value="UniProtKB-SubCell"/>
</dbReference>
<dbReference type="PROSITE" id="PS50071">
    <property type="entry name" value="HOMEOBOX_2"/>
    <property type="match status" value="1"/>
</dbReference>
<feature type="compositionally biased region" description="Basic and acidic residues" evidence="7">
    <location>
        <begin position="53"/>
        <end position="63"/>
    </location>
</feature>
<evidence type="ECO:0000313" key="11">
    <source>
        <dbReference type="Proteomes" id="UP001454036"/>
    </source>
</evidence>
<comment type="subcellular location">
    <subcellularLocation>
        <location evidence="1 5">Nucleus</location>
    </subcellularLocation>
</comment>
<feature type="DNA-binding region" description="Homeobox; TALE-type" evidence="5">
    <location>
        <begin position="107"/>
        <end position="170"/>
    </location>
</feature>
<gene>
    <name evidence="10" type="ORF">LIER_24094</name>
</gene>
<evidence type="ECO:0000313" key="10">
    <source>
        <dbReference type="EMBL" id="GAA0169659.1"/>
    </source>
</evidence>
<dbReference type="Pfam" id="PF05920">
    <property type="entry name" value="Homeobox_KN"/>
    <property type="match status" value="1"/>
</dbReference>
<evidence type="ECO:0000256" key="4">
    <source>
        <dbReference type="ARBA" id="ARBA00023242"/>
    </source>
</evidence>
<evidence type="ECO:0000256" key="6">
    <source>
        <dbReference type="PROSITE-ProRule" id="PRU00559"/>
    </source>
</evidence>
<dbReference type="Pfam" id="PF03789">
    <property type="entry name" value="ELK"/>
    <property type="match status" value="1"/>
</dbReference>
<evidence type="ECO:0000256" key="2">
    <source>
        <dbReference type="ARBA" id="ARBA00023125"/>
    </source>
</evidence>
<dbReference type="AlphaFoldDB" id="A0AAV3R1A4"/>
<name>A0AAV3R1A4_LITER</name>
<dbReference type="CDD" id="cd00086">
    <property type="entry name" value="homeodomain"/>
    <property type="match status" value="1"/>
</dbReference>
<dbReference type="InterPro" id="IPR009057">
    <property type="entry name" value="Homeodomain-like_sf"/>
</dbReference>
<comment type="similarity">
    <text evidence="6">Belongs to the TALE/KNOX homeobox family.</text>
</comment>
<comment type="caution">
    <text evidence="10">The sequence shown here is derived from an EMBL/GenBank/DDBJ whole genome shotgun (WGS) entry which is preliminary data.</text>
</comment>
<sequence length="246" mass="27734">MSSTSPGANDISLIITRTQVERRVMVKFSQSGWYGTTTAANRTTLRQGCIDDSRDEAARRSDETLSCGDAVSESQESSAAPQGDTDLKRKLLSKYSGYLTTLRKEFLKKRKKGKLPKDARVTLMDWWNTHCRWPYPTEEEKMKLSEVTGLDPNQINNWFINQRKRHWRPSDDLRFALMETVNGRITESPCFDAPGGGTNKKVFLNIIEKASLCKLSARVAESSISFDFDSNEHVISSSKPKLSTIG</sequence>
<dbReference type="Gene3D" id="1.10.10.60">
    <property type="entry name" value="Homeodomain-like"/>
    <property type="match status" value="1"/>
</dbReference>
<organism evidence="10 11">
    <name type="scientific">Lithospermum erythrorhizon</name>
    <name type="common">Purple gromwell</name>
    <name type="synonym">Lithospermum officinale var. erythrorhizon</name>
    <dbReference type="NCBI Taxonomy" id="34254"/>
    <lineage>
        <taxon>Eukaryota</taxon>
        <taxon>Viridiplantae</taxon>
        <taxon>Streptophyta</taxon>
        <taxon>Embryophyta</taxon>
        <taxon>Tracheophyta</taxon>
        <taxon>Spermatophyta</taxon>
        <taxon>Magnoliopsida</taxon>
        <taxon>eudicotyledons</taxon>
        <taxon>Gunneridae</taxon>
        <taxon>Pentapetalae</taxon>
        <taxon>asterids</taxon>
        <taxon>lamiids</taxon>
        <taxon>Boraginales</taxon>
        <taxon>Boraginaceae</taxon>
        <taxon>Boraginoideae</taxon>
        <taxon>Lithospermeae</taxon>
        <taxon>Lithospermum</taxon>
    </lineage>
</organism>
<evidence type="ECO:0000256" key="5">
    <source>
        <dbReference type="PROSITE-ProRule" id="PRU00108"/>
    </source>
</evidence>
<evidence type="ECO:0000256" key="1">
    <source>
        <dbReference type="ARBA" id="ARBA00004123"/>
    </source>
</evidence>
<feature type="domain" description="ELK" evidence="9">
    <location>
        <begin position="86"/>
        <end position="106"/>
    </location>
</feature>
<keyword evidence="11" id="KW-1185">Reference proteome</keyword>
<dbReference type="InterPro" id="IPR005539">
    <property type="entry name" value="ELK_dom"/>
</dbReference>
<dbReference type="EMBL" id="BAABME010006929">
    <property type="protein sequence ID" value="GAA0169659.1"/>
    <property type="molecule type" value="Genomic_DNA"/>
</dbReference>
<dbReference type="PANTHER" id="PTHR11850">
    <property type="entry name" value="HOMEOBOX PROTEIN TRANSCRIPTION FACTORS"/>
    <property type="match status" value="1"/>
</dbReference>
<evidence type="ECO:0000259" key="9">
    <source>
        <dbReference type="PROSITE" id="PS51213"/>
    </source>
</evidence>
<protein>
    <submittedName>
        <fullName evidence="10">Homeodomain transcription factor</fullName>
    </submittedName>
</protein>
<keyword evidence="2 5" id="KW-0238">DNA-binding</keyword>
<dbReference type="GO" id="GO:0003677">
    <property type="term" value="F:DNA binding"/>
    <property type="evidence" value="ECO:0007669"/>
    <property type="project" value="UniProtKB-UniRule"/>
</dbReference>
<dbReference type="SMART" id="SM01188">
    <property type="entry name" value="ELK"/>
    <property type="match status" value="1"/>
</dbReference>
<dbReference type="PROSITE" id="PS00027">
    <property type="entry name" value="HOMEOBOX_1"/>
    <property type="match status" value="1"/>
</dbReference>
<feature type="region of interest" description="Disordered" evidence="7">
    <location>
        <begin position="53"/>
        <end position="85"/>
    </location>
</feature>
<proteinExistence type="inferred from homology"/>
<dbReference type="PROSITE" id="PS51213">
    <property type="entry name" value="ELK"/>
    <property type="match status" value="1"/>
</dbReference>
<keyword evidence="3 5" id="KW-0371">Homeobox</keyword>
<evidence type="ECO:0000256" key="7">
    <source>
        <dbReference type="SAM" id="MobiDB-lite"/>
    </source>
</evidence>
<dbReference type="Proteomes" id="UP001454036">
    <property type="component" value="Unassembled WGS sequence"/>
</dbReference>
<dbReference type="InterPro" id="IPR017970">
    <property type="entry name" value="Homeobox_CS"/>
</dbReference>